<organism evidence="2 3">
    <name type="scientific">Nostocoides jenkinsii Ben 74</name>
    <dbReference type="NCBI Taxonomy" id="1193518"/>
    <lineage>
        <taxon>Bacteria</taxon>
        <taxon>Bacillati</taxon>
        <taxon>Actinomycetota</taxon>
        <taxon>Actinomycetes</taxon>
        <taxon>Micrococcales</taxon>
        <taxon>Intrasporangiaceae</taxon>
        <taxon>Nostocoides</taxon>
    </lineage>
</organism>
<dbReference type="EMBL" id="CAJC01000090">
    <property type="protein sequence ID" value="CCI52535.1"/>
    <property type="molecule type" value="Genomic_DNA"/>
</dbReference>
<comment type="caution">
    <text evidence="2">The sequence shown here is derived from an EMBL/GenBank/DDBJ whole genome shotgun (WGS) entry which is preliminary data.</text>
</comment>
<dbReference type="SUPFAM" id="SSF63380">
    <property type="entry name" value="Riboflavin synthase domain-like"/>
    <property type="match status" value="1"/>
</dbReference>
<dbReference type="GO" id="GO:0016491">
    <property type="term" value="F:oxidoreductase activity"/>
    <property type="evidence" value="ECO:0007669"/>
    <property type="project" value="InterPro"/>
</dbReference>
<accession>A0A077M9K0</accession>
<dbReference type="AlphaFoldDB" id="A0A077M9K0"/>
<dbReference type="InterPro" id="IPR039261">
    <property type="entry name" value="FNR_nucleotide-bd"/>
</dbReference>
<dbReference type="OrthoDB" id="3291337at2"/>
<sequence>MSASTLDADTILPTILITDAQVYAVQRLSPAFVRVDIGSPRFADIARDEGFDTRIKLIFPGPDGALPEIPEDPEQWYAGWLAMPEAARSPMRTYTIREIVGAGQATRVVIDFVVHEDGDSGPACRWALAARPGDRLQVIAPFAPGIAAGNPYRGTEFQPGTATDILLVGDETALPAIARILADLPPQTRGTAYVEIPSGDDVQPLSGPEHVWVTWLARDGAAYGERVIGAVRRHLGLTAHPSSPPPREPDSSASALDVAIWETRTYSAYGEALPDPADVVATDERYAWVAGESALVKAVRRALVDELGWDRRQVAFMGYWRRGVAMRS</sequence>
<dbReference type="PROSITE" id="PS51384">
    <property type="entry name" value="FAD_FR"/>
    <property type="match status" value="1"/>
</dbReference>
<gene>
    <name evidence="2" type="ORF">BN13_180058</name>
</gene>
<dbReference type="Proteomes" id="UP000035720">
    <property type="component" value="Unassembled WGS sequence"/>
</dbReference>
<reference evidence="2 3" key="1">
    <citation type="journal article" date="2013" name="ISME J.">
        <title>A metabolic model for members of the genus Tetrasphaera involved in enhanced biological phosphorus removal.</title>
        <authorList>
            <person name="Kristiansen R."/>
            <person name="Nguyen H.T.T."/>
            <person name="Saunders A.M."/>
            <person name="Nielsen J.L."/>
            <person name="Wimmer R."/>
            <person name="Le V.Q."/>
            <person name="McIlroy S.J."/>
            <person name="Petrovski S."/>
            <person name="Seviour R.J."/>
            <person name="Calteau A."/>
            <person name="Nielsen K.L."/>
            <person name="Nielsen P.H."/>
        </authorList>
    </citation>
    <scope>NUCLEOTIDE SEQUENCE [LARGE SCALE GENOMIC DNA]</scope>
    <source>
        <strain evidence="2 3">Ben 74</strain>
    </source>
</reference>
<name>A0A077M9K0_9MICO</name>
<dbReference type="InterPro" id="IPR039374">
    <property type="entry name" value="SIP_fam"/>
</dbReference>
<dbReference type="Gene3D" id="3.40.50.80">
    <property type="entry name" value="Nucleotide-binding domain of ferredoxin-NADP reductase (FNR) module"/>
    <property type="match status" value="1"/>
</dbReference>
<dbReference type="Pfam" id="PF08021">
    <property type="entry name" value="FAD_binding_9"/>
    <property type="match status" value="1"/>
</dbReference>
<dbReference type="PANTHER" id="PTHR30157:SF0">
    <property type="entry name" value="NADPH-DEPENDENT FERRIC-CHELATE REDUCTASE"/>
    <property type="match status" value="1"/>
</dbReference>
<dbReference type="PANTHER" id="PTHR30157">
    <property type="entry name" value="FERRIC REDUCTASE, NADPH-DEPENDENT"/>
    <property type="match status" value="1"/>
</dbReference>
<dbReference type="STRING" id="1193518.BN13_180058"/>
<protein>
    <recommendedName>
        <fullName evidence="1">FAD-binding FR-type domain-containing protein</fullName>
    </recommendedName>
</protein>
<dbReference type="InterPro" id="IPR017927">
    <property type="entry name" value="FAD-bd_FR_type"/>
</dbReference>
<keyword evidence="3" id="KW-1185">Reference proteome</keyword>
<proteinExistence type="predicted"/>
<dbReference type="CDD" id="cd06193">
    <property type="entry name" value="siderophore_interacting"/>
    <property type="match status" value="1"/>
</dbReference>
<dbReference type="RefSeq" id="WP_048544903.1">
    <property type="nucleotide sequence ID" value="NZ_HF571038.1"/>
</dbReference>
<feature type="domain" description="FAD-binding FR-type" evidence="1">
    <location>
        <begin position="15"/>
        <end position="148"/>
    </location>
</feature>
<dbReference type="Pfam" id="PF04954">
    <property type="entry name" value="SIP"/>
    <property type="match status" value="1"/>
</dbReference>
<dbReference type="InterPro" id="IPR013113">
    <property type="entry name" value="SIP_FAD-bd"/>
</dbReference>
<evidence type="ECO:0000313" key="2">
    <source>
        <dbReference type="EMBL" id="CCI52535.1"/>
    </source>
</evidence>
<dbReference type="InterPro" id="IPR017938">
    <property type="entry name" value="Riboflavin_synthase-like_b-brl"/>
</dbReference>
<evidence type="ECO:0000313" key="3">
    <source>
        <dbReference type="Proteomes" id="UP000035720"/>
    </source>
</evidence>
<dbReference type="Gene3D" id="2.40.30.10">
    <property type="entry name" value="Translation factors"/>
    <property type="match status" value="1"/>
</dbReference>
<dbReference type="InterPro" id="IPR007037">
    <property type="entry name" value="SIP_rossman_dom"/>
</dbReference>
<evidence type="ECO:0000259" key="1">
    <source>
        <dbReference type="PROSITE" id="PS51384"/>
    </source>
</evidence>